<keyword evidence="3" id="KW-1185">Reference proteome</keyword>
<dbReference type="AlphaFoldDB" id="A0A8H5K625"/>
<feature type="compositionally biased region" description="Polar residues" evidence="1">
    <location>
        <begin position="249"/>
        <end position="259"/>
    </location>
</feature>
<dbReference type="EMBL" id="JAAOAQ010000084">
    <property type="protein sequence ID" value="KAF5568425.1"/>
    <property type="molecule type" value="Genomic_DNA"/>
</dbReference>
<sequence>MVTDSTLHISQTQSSISELELLRTSDQNPWSFETELTLQGTKLYLYAMTLLLPPPNDPVVALQAISNRDAVLINGLMSASIMISEMLHQLCDKPNQVTDKITCSAAFWPKTQISHLFFTATFIFQVLLSHSSLTPQDITLAMSRLADAHTIFRMEPLHPDRTRAAKITQRLIEVARAYMMKDSGETATRDLLPRGLLVTGRLGASVMFNAILRSEHYLRQKAQKRKSHSLKSSRVTPIPSAEVPAGGEASSNTRLTGHPQSVEAHGNVLDAPDGIGFGDMFDVEFMDAYEYIMSTDSSLMLDSLENPGGTTWEP</sequence>
<organism evidence="2 3">
    <name type="scientific">Fusarium phyllophilum</name>
    <dbReference type="NCBI Taxonomy" id="47803"/>
    <lineage>
        <taxon>Eukaryota</taxon>
        <taxon>Fungi</taxon>
        <taxon>Dikarya</taxon>
        <taxon>Ascomycota</taxon>
        <taxon>Pezizomycotina</taxon>
        <taxon>Sordariomycetes</taxon>
        <taxon>Hypocreomycetidae</taxon>
        <taxon>Hypocreales</taxon>
        <taxon>Nectriaceae</taxon>
        <taxon>Fusarium</taxon>
        <taxon>Fusarium fujikuroi species complex</taxon>
    </lineage>
</organism>
<feature type="region of interest" description="Disordered" evidence="1">
    <location>
        <begin position="222"/>
        <end position="268"/>
    </location>
</feature>
<comment type="caution">
    <text evidence="2">The sequence shown here is derived from an EMBL/GenBank/DDBJ whole genome shotgun (WGS) entry which is preliminary data.</text>
</comment>
<reference evidence="2 3" key="1">
    <citation type="submission" date="2020-05" db="EMBL/GenBank/DDBJ databases">
        <title>Identification and distribution of gene clusters putatively required for synthesis of sphingolipid metabolism inhibitors in phylogenetically diverse species of the filamentous fungus Fusarium.</title>
        <authorList>
            <person name="Kim H.-S."/>
            <person name="Busman M."/>
            <person name="Brown D.W."/>
            <person name="Divon H."/>
            <person name="Uhlig S."/>
            <person name="Proctor R.H."/>
        </authorList>
    </citation>
    <scope>NUCLEOTIDE SEQUENCE [LARGE SCALE GENOMIC DNA]</scope>
    <source>
        <strain evidence="2 3">NRRL 13617</strain>
    </source>
</reference>
<evidence type="ECO:0000313" key="2">
    <source>
        <dbReference type="EMBL" id="KAF5568425.1"/>
    </source>
</evidence>
<feature type="compositionally biased region" description="Basic residues" evidence="1">
    <location>
        <begin position="222"/>
        <end position="231"/>
    </location>
</feature>
<gene>
    <name evidence="2" type="ORF">FPHYL_2809</name>
</gene>
<accession>A0A8H5K625</accession>
<dbReference type="OrthoDB" id="2341546at2759"/>
<evidence type="ECO:0000313" key="3">
    <source>
        <dbReference type="Proteomes" id="UP000582016"/>
    </source>
</evidence>
<protein>
    <submittedName>
        <fullName evidence="2">Transcription factor SEF1</fullName>
    </submittedName>
</protein>
<proteinExistence type="predicted"/>
<dbReference type="Proteomes" id="UP000582016">
    <property type="component" value="Unassembled WGS sequence"/>
</dbReference>
<evidence type="ECO:0000256" key="1">
    <source>
        <dbReference type="SAM" id="MobiDB-lite"/>
    </source>
</evidence>
<name>A0A8H5K625_9HYPO</name>